<protein>
    <recommendedName>
        <fullName evidence="5">EKC/KEOPS complex subunit GON7</fullName>
    </recommendedName>
</protein>
<evidence type="ECO:0000256" key="4">
    <source>
        <dbReference type="ARBA" id="ARBA00011534"/>
    </source>
</evidence>
<evidence type="ECO:0000256" key="8">
    <source>
        <dbReference type="ARBA" id="ARBA00022895"/>
    </source>
</evidence>
<keyword evidence="16" id="KW-1185">Reference proteome</keyword>
<keyword evidence="10" id="KW-0010">Activator</keyword>
<evidence type="ECO:0000256" key="14">
    <source>
        <dbReference type="SAM" id="MobiDB-lite"/>
    </source>
</evidence>
<feature type="region of interest" description="Disordered" evidence="14">
    <location>
        <begin position="283"/>
        <end position="337"/>
    </location>
</feature>
<evidence type="ECO:0000256" key="1">
    <source>
        <dbReference type="ARBA" id="ARBA00004123"/>
    </source>
</evidence>
<dbReference type="InterPro" id="IPR014849">
    <property type="entry name" value="EKC/KEOPS_Gon7"/>
</dbReference>
<accession>A0A9P8REQ1</accession>
<evidence type="ECO:0000313" key="16">
    <source>
        <dbReference type="Proteomes" id="UP000758603"/>
    </source>
</evidence>
<dbReference type="GO" id="GO:0000781">
    <property type="term" value="C:chromosome, telomeric region"/>
    <property type="evidence" value="ECO:0007669"/>
    <property type="project" value="UniProtKB-SubCell"/>
</dbReference>
<keyword evidence="11" id="KW-0804">Transcription</keyword>
<feature type="compositionally biased region" description="Polar residues" evidence="14">
    <location>
        <begin position="118"/>
        <end position="128"/>
    </location>
</feature>
<dbReference type="Pfam" id="PF08738">
    <property type="entry name" value="Gon7"/>
    <property type="match status" value="1"/>
</dbReference>
<feature type="region of interest" description="Disordered" evidence="14">
    <location>
        <begin position="107"/>
        <end position="177"/>
    </location>
</feature>
<keyword evidence="12" id="KW-0539">Nucleus</keyword>
<evidence type="ECO:0000313" key="15">
    <source>
        <dbReference type="EMBL" id="KAH6639957.1"/>
    </source>
</evidence>
<evidence type="ECO:0000256" key="11">
    <source>
        <dbReference type="ARBA" id="ARBA00023163"/>
    </source>
</evidence>
<comment type="subunit">
    <text evidence="4">Component of the EKC/KEOPS complex composed of at least BUD32, CGI121, GON7, KAE1 and PCC1; the whole complex dimerizes.</text>
</comment>
<feature type="compositionally biased region" description="Basic and acidic residues" evidence="14">
    <location>
        <begin position="147"/>
        <end position="158"/>
    </location>
</feature>
<keyword evidence="9" id="KW-0805">Transcription regulation</keyword>
<evidence type="ECO:0000256" key="10">
    <source>
        <dbReference type="ARBA" id="ARBA00023159"/>
    </source>
</evidence>
<dbReference type="GeneID" id="70123938"/>
<feature type="compositionally biased region" description="Acidic residues" evidence="14">
    <location>
        <begin position="321"/>
        <end position="337"/>
    </location>
</feature>
<keyword evidence="7" id="KW-0819">tRNA processing</keyword>
<sequence length="337" mass="36802">MVVGQVHLHSDTNSSLGMALMTCIRSYSQHTISDTTRMGCWEAGLHGDKDLAQKARDHSCWTCCILEYIPDFRVVGVLPYICFVPGYRPNQAGLSIKKKHRLYTVTIPKPNVDPAPPQKQSGQPNANPAITDKIKQKRNNKTPSNPHRRDTPEAHTKPDPPYLQSARRNPMPHLSLPCTSRARPLAFPSTFPTPLQILFFSSSFSHPSPSPAMTPPASELRAEYTNASAATTPSEPFALATPLPALPAEPSAPPTEYLRSLRGAVTSAQARINEALTLRMEEDKAREAAAAAAADDDTEGGGAGKKNSKKNKNKKGSRIDEEAEELNYGEEVVEEED</sequence>
<comment type="similarity">
    <text evidence="3">Belongs to the GON7 family.</text>
</comment>
<dbReference type="GO" id="GO:0005634">
    <property type="term" value="C:nucleus"/>
    <property type="evidence" value="ECO:0007669"/>
    <property type="project" value="UniProtKB-SubCell"/>
</dbReference>
<evidence type="ECO:0000256" key="6">
    <source>
        <dbReference type="ARBA" id="ARBA00022454"/>
    </source>
</evidence>
<name>A0A9P8REQ1_9PEZI</name>
<dbReference type="EMBL" id="JAGPXC010000014">
    <property type="protein sequence ID" value="KAH6639957.1"/>
    <property type="molecule type" value="Genomic_DNA"/>
</dbReference>
<evidence type="ECO:0000256" key="12">
    <source>
        <dbReference type="ARBA" id="ARBA00023242"/>
    </source>
</evidence>
<evidence type="ECO:0000256" key="3">
    <source>
        <dbReference type="ARBA" id="ARBA00008529"/>
    </source>
</evidence>
<evidence type="ECO:0000256" key="9">
    <source>
        <dbReference type="ARBA" id="ARBA00023015"/>
    </source>
</evidence>
<proteinExistence type="inferred from homology"/>
<comment type="function">
    <text evidence="13">Component of the EKC/KEOPS complex that is required for the formation of a threonylcarbamoyl group on adenosine at position 37 (t(6)A37) in tRNAs that read codons beginning with adenine. The complex is probably involved in the transfer of the threonylcarbamoyl moiety of threonylcarbamoyl-AMP (TC-AMP) to the N6 group of A37. GON7 likely plays a supporting role to the catalytic subunit KAE1 in the complex. The EKC/KEOPS complex also promotes both telomere uncapping and telomere elongation. The complex is required for efficient recruitment of transcriptional coactivators.</text>
</comment>
<comment type="caution">
    <text evidence="15">The sequence shown here is derived from an EMBL/GenBank/DDBJ whole genome shotgun (WGS) entry which is preliminary data.</text>
</comment>
<dbReference type="GO" id="GO:0008033">
    <property type="term" value="P:tRNA processing"/>
    <property type="evidence" value="ECO:0007669"/>
    <property type="project" value="UniProtKB-KW"/>
</dbReference>
<dbReference type="RefSeq" id="XP_045951031.1">
    <property type="nucleotide sequence ID" value="XM_046095045.1"/>
</dbReference>
<dbReference type="AlphaFoldDB" id="A0A9P8REQ1"/>
<keyword evidence="8" id="KW-0779">Telomere</keyword>
<feature type="compositionally biased region" description="Basic residues" evidence="14">
    <location>
        <begin position="306"/>
        <end position="316"/>
    </location>
</feature>
<comment type="subcellular location">
    <subcellularLocation>
        <location evidence="2">Chromosome</location>
        <location evidence="2">Telomere</location>
    </subcellularLocation>
    <subcellularLocation>
        <location evidence="1">Nucleus</location>
    </subcellularLocation>
</comment>
<keyword evidence="6" id="KW-0158">Chromosome</keyword>
<dbReference type="Proteomes" id="UP000758603">
    <property type="component" value="Unassembled WGS sequence"/>
</dbReference>
<gene>
    <name evidence="15" type="ORF">BKA67DRAFT_138021</name>
</gene>
<evidence type="ECO:0000256" key="13">
    <source>
        <dbReference type="ARBA" id="ARBA00025393"/>
    </source>
</evidence>
<evidence type="ECO:0000256" key="2">
    <source>
        <dbReference type="ARBA" id="ARBA00004574"/>
    </source>
</evidence>
<reference evidence="15" key="1">
    <citation type="journal article" date="2021" name="Nat. Commun.">
        <title>Genetic determinants of endophytism in the Arabidopsis root mycobiome.</title>
        <authorList>
            <person name="Mesny F."/>
            <person name="Miyauchi S."/>
            <person name="Thiergart T."/>
            <person name="Pickel B."/>
            <person name="Atanasova L."/>
            <person name="Karlsson M."/>
            <person name="Huettel B."/>
            <person name="Barry K.W."/>
            <person name="Haridas S."/>
            <person name="Chen C."/>
            <person name="Bauer D."/>
            <person name="Andreopoulos W."/>
            <person name="Pangilinan J."/>
            <person name="LaButti K."/>
            <person name="Riley R."/>
            <person name="Lipzen A."/>
            <person name="Clum A."/>
            <person name="Drula E."/>
            <person name="Henrissat B."/>
            <person name="Kohler A."/>
            <person name="Grigoriev I.V."/>
            <person name="Martin F.M."/>
            <person name="Hacquard S."/>
        </authorList>
    </citation>
    <scope>NUCLEOTIDE SEQUENCE</scope>
    <source>
        <strain evidence="15">MPI-SDFR-AT-0073</strain>
    </source>
</reference>
<evidence type="ECO:0000256" key="5">
    <source>
        <dbReference type="ARBA" id="ARBA00019746"/>
    </source>
</evidence>
<evidence type="ECO:0000256" key="7">
    <source>
        <dbReference type="ARBA" id="ARBA00022694"/>
    </source>
</evidence>
<organism evidence="15 16">
    <name type="scientific">Truncatella angustata</name>
    <dbReference type="NCBI Taxonomy" id="152316"/>
    <lineage>
        <taxon>Eukaryota</taxon>
        <taxon>Fungi</taxon>
        <taxon>Dikarya</taxon>
        <taxon>Ascomycota</taxon>
        <taxon>Pezizomycotina</taxon>
        <taxon>Sordariomycetes</taxon>
        <taxon>Xylariomycetidae</taxon>
        <taxon>Amphisphaeriales</taxon>
        <taxon>Sporocadaceae</taxon>
        <taxon>Truncatella</taxon>
    </lineage>
</organism>